<keyword evidence="14 27" id="KW-0675">Receptor</keyword>
<feature type="chain" id="PRO_5040563296" description="Receptor-like serine/threonine-protein kinase" evidence="22">
    <location>
        <begin position="28"/>
        <end position="853"/>
    </location>
</feature>
<organism evidence="27">
    <name type="scientific">Glycine soja</name>
    <name type="common">Wild soybean</name>
    <dbReference type="NCBI Taxonomy" id="3848"/>
    <lineage>
        <taxon>Eukaryota</taxon>
        <taxon>Viridiplantae</taxon>
        <taxon>Streptophyta</taxon>
        <taxon>Embryophyta</taxon>
        <taxon>Tracheophyta</taxon>
        <taxon>Spermatophyta</taxon>
        <taxon>Magnoliopsida</taxon>
        <taxon>eudicotyledons</taxon>
        <taxon>Gunneridae</taxon>
        <taxon>Pentapetalae</taxon>
        <taxon>rosids</taxon>
        <taxon>fabids</taxon>
        <taxon>Fabales</taxon>
        <taxon>Fabaceae</taxon>
        <taxon>Papilionoideae</taxon>
        <taxon>50 kb inversion clade</taxon>
        <taxon>NPAAA clade</taxon>
        <taxon>indigoferoid/millettioid clade</taxon>
        <taxon>Phaseoleae</taxon>
        <taxon>Glycine</taxon>
        <taxon>Glycine subgen. Soja</taxon>
    </lineage>
</organism>
<evidence type="ECO:0000256" key="13">
    <source>
        <dbReference type="ARBA" id="ARBA00023157"/>
    </source>
</evidence>
<dbReference type="SMART" id="SM00473">
    <property type="entry name" value="PAN_AP"/>
    <property type="match status" value="1"/>
</dbReference>
<evidence type="ECO:0000256" key="2">
    <source>
        <dbReference type="ARBA" id="ARBA00022475"/>
    </source>
</evidence>
<dbReference type="CDD" id="cd00028">
    <property type="entry name" value="B_lectin"/>
    <property type="match status" value="1"/>
</dbReference>
<keyword evidence="12 21" id="KW-0472">Membrane</keyword>
<keyword evidence="4 18" id="KW-0808">Transferase</keyword>
<evidence type="ECO:0000256" key="22">
    <source>
        <dbReference type="SAM" id="SignalP"/>
    </source>
</evidence>
<dbReference type="SMART" id="SM00108">
    <property type="entry name" value="B_lectin"/>
    <property type="match status" value="1"/>
</dbReference>
<dbReference type="PIRSF" id="PIRSF000641">
    <property type="entry name" value="SRK"/>
    <property type="match status" value="1"/>
</dbReference>
<dbReference type="GO" id="GO:0005886">
    <property type="term" value="C:plasma membrane"/>
    <property type="evidence" value="ECO:0007669"/>
    <property type="project" value="UniProtKB-SubCell"/>
</dbReference>
<dbReference type="Pfam" id="PF00954">
    <property type="entry name" value="S_locus_glycop"/>
    <property type="match status" value="1"/>
</dbReference>
<evidence type="ECO:0000256" key="7">
    <source>
        <dbReference type="ARBA" id="ARBA00022734"/>
    </source>
</evidence>
<evidence type="ECO:0000256" key="1">
    <source>
        <dbReference type="ARBA" id="ARBA00004251"/>
    </source>
</evidence>
<evidence type="ECO:0000259" key="26">
    <source>
        <dbReference type="PROSITE" id="PS50948"/>
    </source>
</evidence>
<dbReference type="InterPro" id="IPR021820">
    <property type="entry name" value="S-locus_recpt_kinase_C"/>
</dbReference>
<keyword evidence="6 22" id="KW-0732">Signal</keyword>
<reference evidence="27" key="1">
    <citation type="submission" date="2014-07" db="EMBL/GenBank/DDBJ databases">
        <title>Identification of a novel salt tolerance gene in wild soybean by whole-genome sequencing.</title>
        <authorList>
            <person name="Lam H.-M."/>
            <person name="Qi X."/>
            <person name="Li M.-W."/>
            <person name="Liu X."/>
            <person name="Xie M."/>
            <person name="Ni M."/>
            <person name="Xu X."/>
        </authorList>
    </citation>
    <scope>NUCLEOTIDE SEQUENCE [LARGE SCALE GENOMIC DNA]</scope>
    <source>
        <tissue evidence="27">Root</tissue>
    </source>
</reference>
<comment type="similarity">
    <text evidence="18">Belongs to the protein kinase superfamily. Ser/Thr protein kinase family.</text>
</comment>
<sequence length="853" mass="96320">MGGSTNPLSLFLLCFTTFLTLFEVSISTDTLTSSQSLRTNQTLLSPNAIFELGFFSYTNSTWYLGIWYKTIHDRDRTVVWVANRDIPLQTSLGFLKINDQGNLVIINQSQKPIWSSNQTTTTPSNLILQLFDSGNLVLKEPNENDPKKILWQSFDYPTDTLLPGMKLGWNFDTGIEKHITSWRATNEDPSSGDFSFKLDPRGLPEIFLWNKNQRIYRSGPWNGERFSGVPEMQPNTDSIKFTFFVDQHEAYYTFSIVNVSLFSRLSVNSIGELQRLTWIQSTQVWNKFWYAPKDQCDNYKECGAYGVCDTNASPVCQCIKGFRPRNPQAWNLRDGSDGCVRNTELKCGSDGFLRMQNVKLPETTLVFVNRSMGIVECGELCKKNCSCSGYANVEIVNGGSGCVMWVGELLDVRKYPSGGQDLYVRLAASDVDDIGIEGGSHKTSDTIKAVGIIVGVAAFILLALAIFILWKKRKLQCILKWKTDKRGFSERSQDLLMNEGVFSSNREQTGESNMDDLELPLFDFNTITMATNNFSDENKLGQGGFGIVYKGRLMEGQNIAVKRLSKNSGQGIDEFKNEVKLIVKLQHRNLVRLLGCSIQMDEKMLVYEYMENRSLDAILFDKTKRSSLDWQRRFNIICGIARGLLYLHQDSRFRIIHRDLKASNILLDKEMNPKISDFGMARIFGTDQTEANTMRVVGTYGYMSPEYAMDGIFSVKSDVFSFGVLVLEIISGKKNRGFYSANKELNLLGHAWKLWKEENALELIDPSIDNSYSESEVLRCIQVGLLCVQERAEDRPTMASVVLMLSSDTASMSQPKNPGFCLGRNPMETDSSSSKQEESCTVNQVTVTMLDAR</sequence>
<keyword evidence="3 18" id="KW-0723">Serine/threonine-protein kinase</keyword>
<evidence type="ECO:0000256" key="18">
    <source>
        <dbReference type="PIRNR" id="PIRNR000641"/>
    </source>
</evidence>
<evidence type="ECO:0000256" key="20">
    <source>
        <dbReference type="PROSITE-ProRule" id="PRU10141"/>
    </source>
</evidence>
<dbReference type="InterPro" id="IPR008271">
    <property type="entry name" value="Ser/Thr_kinase_AS"/>
</dbReference>
<dbReference type="Pfam" id="PF12398">
    <property type="entry name" value="DUF3660"/>
    <property type="match status" value="1"/>
</dbReference>
<evidence type="ECO:0000256" key="21">
    <source>
        <dbReference type="SAM" id="Phobius"/>
    </source>
</evidence>
<evidence type="ECO:0000256" key="4">
    <source>
        <dbReference type="ARBA" id="ARBA00022679"/>
    </source>
</evidence>
<dbReference type="Gene3D" id="2.90.10.10">
    <property type="entry name" value="Bulb-type lectin domain"/>
    <property type="match status" value="1"/>
</dbReference>
<dbReference type="PROSITE" id="PS50927">
    <property type="entry name" value="BULB_LECTIN"/>
    <property type="match status" value="1"/>
</dbReference>
<evidence type="ECO:0000256" key="9">
    <source>
        <dbReference type="ARBA" id="ARBA00022777"/>
    </source>
</evidence>
<keyword evidence="5 21" id="KW-0812">Transmembrane</keyword>
<dbReference type="SUPFAM" id="SSF56112">
    <property type="entry name" value="Protein kinase-like (PK-like)"/>
    <property type="match status" value="1"/>
</dbReference>
<dbReference type="FunFam" id="1.10.510.10:FF:000060">
    <property type="entry name" value="G-type lectin S-receptor-like serine/threonine-protein kinase"/>
    <property type="match status" value="1"/>
</dbReference>
<dbReference type="PROSITE" id="PS00107">
    <property type="entry name" value="PROTEIN_KINASE_ATP"/>
    <property type="match status" value="1"/>
</dbReference>
<dbReference type="InterPro" id="IPR000742">
    <property type="entry name" value="EGF"/>
</dbReference>
<keyword evidence="11 21" id="KW-1133">Transmembrane helix</keyword>
<keyword evidence="9 18" id="KW-0418">Kinase</keyword>
<dbReference type="InterPro" id="IPR003609">
    <property type="entry name" value="Pan_app"/>
</dbReference>
<feature type="domain" description="Bulb-type lectin" evidence="25">
    <location>
        <begin position="28"/>
        <end position="151"/>
    </location>
</feature>
<dbReference type="SMART" id="SM00220">
    <property type="entry name" value="S_TKc"/>
    <property type="match status" value="1"/>
</dbReference>
<dbReference type="GO" id="GO:0030246">
    <property type="term" value="F:carbohydrate binding"/>
    <property type="evidence" value="ECO:0007669"/>
    <property type="project" value="UniProtKB-KW"/>
</dbReference>
<evidence type="ECO:0000256" key="15">
    <source>
        <dbReference type="ARBA" id="ARBA00023180"/>
    </source>
</evidence>
<keyword evidence="8 18" id="KW-0547">Nucleotide-binding</keyword>
<dbReference type="Gene3D" id="3.30.200.20">
    <property type="entry name" value="Phosphorylase Kinase, domain 1"/>
    <property type="match status" value="1"/>
</dbReference>
<dbReference type="Gene3D" id="1.10.510.10">
    <property type="entry name" value="Transferase(Phosphotransferase) domain 1"/>
    <property type="match status" value="1"/>
</dbReference>
<dbReference type="PROSITE" id="PS00108">
    <property type="entry name" value="PROTEIN_KINASE_ST"/>
    <property type="match status" value="1"/>
</dbReference>
<keyword evidence="13" id="KW-1015">Disulfide bond</keyword>
<protein>
    <recommendedName>
        <fullName evidence="18">Receptor-like serine/threonine-protein kinase</fullName>
        <ecNumber evidence="18">2.7.11.1</ecNumber>
    </recommendedName>
</protein>
<evidence type="ECO:0000256" key="14">
    <source>
        <dbReference type="ARBA" id="ARBA00023170"/>
    </source>
</evidence>
<keyword evidence="7" id="KW-0430">Lectin</keyword>
<dbReference type="InterPro" id="IPR022126">
    <property type="entry name" value="S-locus_recpt_kinase"/>
</dbReference>
<evidence type="ECO:0000256" key="17">
    <source>
        <dbReference type="ARBA" id="ARBA00048679"/>
    </source>
</evidence>
<dbReference type="Pfam" id="PF07714">
    <property type="entry name" value="PK_Tyr_Ser-Thr"/>
    <property type="match status" value="1"/>
</dbReference>
<dbReference type="InterPro" id="IPR000858">
    <property type="entry name" value="S_locus_glycoprot_dom"/>
</dbReference>
<evidence type="ECO:0000256" key="11">
    <source>
        <dbReference type="ARBA" id="ARBA00022989"/>
    </source>
</evidence>
<dbReference type="Pfam" id="PF08276">
    <property type="entry name" value="PAN_2"/>
    <property type="match status" value="1"/>
</dbReference>
<comment type="catalytic activity">
    <reaction evidence="16 18">
        <text>L-threonyl-[protein] + ATP = O-phospho-L-threonyl-[protein] + ADP + H(+)</text>
        <dbReference type="Rhea" id="RHEA:46608"/>
        <dbReference type="Rhea" id="RHEA-COMP:11060"/>
        <dbReference type="Rhea" id="RHEA-COMP:11605"/>
        <dbReference type="ChEBI" id="CHEBI:15378"/>
        <dbReference type="ChEBI" id="CHEBI:30013"/>
        <dbReference type="ChEBI" id="CHEBI:30616"/>
        <dbReference type="ChEBI" id="CHEBI:61977"/>
        <dbReference type="ChEBI" id="CHEBI:456216"/>
        <dbReference type="EC" id="2.7.11.1"/>
    </reaction>
</comment>
<dbReference type="Pfam" id="PF01453">
    <property type="entry name" value="B_lectin"/>
    <property type="match status" value="1"/>
</dbReference>
<keyword evidence="2" id="KW-1003">Cell membrane</keyword>
<evidence type="ECO:0000256" key="16">
    <source>
        <dbReference type="ARBA" id="ARBA00047899"/>
    </source>
</evidence>
<dbReference type="SUPFAM" id="SSF51110">
    <property type="entry name" value="alpha-D-mannose-specific plant lectins"/>
    <property type="match status" value="1"/>
</dbReference>
<feature type="domain" description="Apple" evidence="26">
    <location>
        <begin position="347"/>
        <end position="427"/>
    </location>
</feature>
<dbReference type="InterPro" id="IPR001245">
    <property type="entry name" value="Ser-Thr/Tyr_kinase_cat_dom"/>
</dbReference>
<dbReference type="InterPro" id="IPR017441">
    <property type="entry name" value="Protein_kinase_ATP_BS"/>
</dbReference>
<dbReference type="PROSITE" id="PS50948">
    <property type="entry name" value="PAN"/>
    <property type="match status" value="1"/>
</dbReference>
<evidence type="ECO:0000313" key="29">
    <source>
        <dbReference type="Proteomes" id="UP000289340"/>
    </source>
</evidence>
<reference evidence="28 29" key="2">
    <citation type="submission" date="2018-09" db="EMBL/GenBank/DDBJ databases">
        <title>A high-quality reference genome of wild soybean provides a powerful tool to mine soybean genomes.</title>
        <authorList>
            <person name="Xie M."/>
            <person name="Chung C.Y.L."/>
            <person name="Li M.-W."/>
            <person name="Wong F.-L."/>
            <person name="Chan T.-F."/>
            <person name="Lam H.-M."/>
        </authorList>
    </citation>
    <scope>NUCLEOTIDE SEQUENCE [LARGE SCALE GENOMIC DNA]</scope>
    <source>
        <strain evidence="29">cv. W05</strain>
        <tissue evidence="28">Hypocotyl of etiolated seedlings</tissue>
    </source>
</reference>
<dbReference type="Proteomes" id="UP000053555">
    <property type="component" value="Unassembled WGS sequence"/>
</dbReference>
<feature type="binding site" evidence="20">
    <location>
        <position position="562"/>
    </location>
    <ligand>
        <name>ATP</name>
        <dbReference type="ChEBI" id="CHEBI:30616"/>
    </ligand>
</feature>
<proteinExistence type="inferred from homology"/>
<dbReference type="FunFam" id="2.90.10.10:FF:000029">
    <property type="entry name" value="G-type lectin S-receptor-like serine/threonine-protein kinase"/>
    <property type="match status" value="1"/>
</dbReference>
<dbReference type="GO" id="GO:0048544">
    <property type="term" value="P:recognition of pollen"/>
    <property type="evidence" value="ECO:0007669"/>
    <property type="project" value="InterPro"/>
</dbReference>
<feature type="transmembrane region" description="Helical" evidence="21">
    <location>
        <begin position="449"/>
        <end position="470"/>
    </location>
</feature>
<evidence type="ECO:0000256" key="3">
    <source>
        <dbReference type="ARBA" id="ARBA00022527"/>
    </source>
</evidence>
<keyword evidence="29" id="KW-1185">Reference proteome</keyword>
<dbReference type="AlphaFoldDB" id="A0A0B2SLA2"/>
<evidence type="ECO:0000313" key="28">
    <source>
        <dbReference type="EMBL" id="RZB95523.1"/>
    </source>
</evidence>
<dbReference type="Pfam" id="PF11883">
    <property type="entry name" value="DUF3403"/>
    <property type="match status" value="1"/>
</dbReference>
<dbReference type="InterPro" id="IPR011009">
    <property type="entry name" value="Kinase-like_dom_sf"/>
</dbReference>
<evidence type="ECO:0000256" key="10">
    <source>
        <dbReference type="ARBA" id="ARBA00022840"/>
    </source>
</evidence>
<name>A0A0B2SLA2_GLYSO</name>
<dbReference type="PROSITE" id="PS50026">
    <property type="entry name" value="EGF_3"/>
    <property type="match status" value="1"/>
</dbReference>
<keyword evidence="19" id="KW-0245">EGF-like domain</keyword>
<dbReference type="FunFam" id="3.30.200.20:FF:000330">
    <property type="entry name" value="G-type lectin S-receptor-like serine/threonine-protein kinase At4g03230"/>
    <property type="match status" value="1"/>
</dbReference>
<keyword evidence="15" id="KW-0325">Glycoprotein</keyword>
<evidence type="ECO:0000256" key="12">
    <source>
        <dbReference type="ARBA" id="ARBA00023136"/>
    </source>
</evidence>
<dbReference type="Gramene" id="XM_028387194.1">
    <property type="protein sequence ID" value="XP_028242995.1"/>
    <property type="gene ID" value="LOC114421324"/>
</dbReference>
<evidence type="ECO:0000256" key="5">
    <source>
        <dbReference type="ARBA" id="ARBA00022692"/>
    </source>
</evidence>
<evidence type="ECO:0000259" key="25">
    <source>
        <dbReference type="PROSITE" id="PS50927"/>
    </source>
</evidence>
<evidence type="ECO:0000256" key="6">
    <source>
        <dbReference type="ARBA" id="ARBA00022729"/>
    </source>
</evidence>
<dbReference type="EC" id="2.7.11.1" evidence="18"/>
<comment type="subcellular location">
    <subcellularLocation>
        <location evidence="1">Cell membrane</location>
        <topology evidence="1">Single-pass type I membrane protein</topology>
    </subcellularLocation>
</comment>
<evidence type="ECO:0000256" key="19">
    <source>
        <dbReference type="PROSITE-ProRule" id="PRU00076"/>
    </source>
</evidence>
<evidence type="ECO:0000313" key="27">
    <source>
        <dbReference type="EMBL" id="KHN45740.1"/>
    </source>
</evidence>
<dbReference type="InterPro" id="IPR024171">
    <property type="entry name" value="SRK-like_kinase"/>
</dbReference>
<keyword evidence="10 18" id="KW-0067">ATP-binding</keyword>
<dbReference type="InterPro" id="IPR001480">
    <property type="entry name" value="Bulb-type_lectin_dom"/>
</dbReference>
<gene>
    <name evidence="28" type="ORF">D0Y65_019751</name>
    <name evidence="27" type="ORF">glysoja_043684</name>
</gene>
<dbReference type="CDD" id="cd01098">
    <property type="entry name" value="PAN_AP_plant"/>
    <property type="match status" value="1"/>
</dbReference>
<comment type="catalytic activity">
    <reaction evidence="17 18">
        <text>L-seryl-[protein] + ATP = O-phospho-L-seryl-[protein] + ADP + H(+)</text>
        <dbReference type="Rhea" id="RHEA:17989"/>
        <dbReference type="Rhea" id="RHEA-COMP:9863"/>
        <dbReference type="Rhea" id="RHEA-COMP:11604"/>
        <dbReference type="ChEBI" id="CHEBI:15378"/>
        <dbReference type="ChEBI" id="CHEBI:29999"/>
        <dbReference type="ChEBI" id="CHEBI:30616"/>
        <dbReference type="ChEBI" id="CHEBI:83421"/>
        <dbReference type="ChEBI" id="CHEBI:456216"/>
        <dbReference type="EC" id="2.7.11.1"/>
    </reaction>
</comment>
<dbReference type="EMBL" id="QZWG01000008">
    <property type="protein sequence ID" value="RZB95523.1"/>
    <property type="molecule type" value="Genomic_DNA"/>
</dbReference>
<dbReference type="PANTHER" id="PTHR27002">
    <property type="entry name" value="RECEPTOR-LIKE SERINE/THREONINE-PROTEIN KINASE SD1-8"/>
    <property type="match status" value="1"/>
</dbReference>
<feature type="domain" description="Protein kinase" evidence="23">
    <location>
        <begin position="534"/>
        <end position="820"/>
    </location>
</feature>
<evidence type="ECO:0000259" key="23">
    <source>
        <dbReference type="PROSITE" id="PS50011"/>
    </source>
</evidence>
<evidence type="ECO:0000256" key="8">
    <source>
        <dbReference type="ARBA" id="ARBA00022741"/>
    </source>
</evidence>
<feature type="domain" description="EGF-like" evidence="24">
    <location>
        <begin position="292"/>
        <end position="328"/>
    </location>
</feature>
<evidence type="ECO:0000259" key="24">
    <source>
        <dbReference type="PROSITE" id="PS50026"/>
    </source>
</evidence>
<dbReference type="EMBL" id="KN641869">
    <property type="protein sequence ID" value="KHN45740.1"/>
    <property type="molecule type" value="Genomic_DNA"/>
</dbReference>
<dbReference type="CDD" id="cd14066">
    <property type="entry name" value="STKc_IRAK"/>
    <property type="match status" value="1"/>
</dbReference>
<dbReference type="InterPro" id="IPR000719">
    <property type="entry name" value="Prot_kinase_dom"/>
</dbReference>
<dbReference type="Proteomes" id="UP000289340">
    <property type="component" value="Chromosome 8"/>
</dbReference>
<feature type="signal peptide" evidence="22">
    <location>
        <begin position="1"/>
        <end position="27"/>
    </location>
</feature>
<dbReference type="PROSITE" id="PS50011">
    <property type="entry name" value="PROTEIN_KINASE_DOM"/>
    <property type="match status" value="1"/>
</dbReference>
<dbReference type="PANTHER" id="PTHR27002:SF150">
    <property type="entry name" value="RECEPTOR-LIKE SERINE_THREONINE-PROTEIN KINASE SD1-8"/>
    <property type="match status" value="1"/>
</dbReference>
<dbReference type="GO" id="GO:0004674">
    <property type="term" value="F:protein serine/threonine kinase activity"/>
    <property type="evidence" value="ECO:0007669"/>
    <property type="project" value="UniProtKB-KW"/>
</dbReference>
<accession>A0A0B2SLA2</accession>
<dbReference type="InterPro" id="IPR036426">
    <property type="entry name" value="Bulb-type_lectin_dom_sf"/>
</dbReference>
<comment type="caution">
    <text evidence="19">Lacks conserved residue(s) required for the propagation of feature annotation.</text>
</comment>
<dbReference type="GO" id="GO:0005524">
    <property type="term" value="F:ATP binding"/>
    <property type="evidence" value="ECO:0007669"/>
    <property type="project" value="UniProtKB-UniRule"/>
</dbReference>